<sequence length="287" mass="29978">MTGDADQQGSTPAPAGADWDTPQPAPRRTAGGGTTAMAAVALVAAVTSAFWAPPLFQFMHLRTPTAEKQARQDVEIGRLSQTVADLERRMVDLAAGLDKARQETAAARSAQAAAEARVGLVALVQLQAALRRPGPFDVELALARAANPDLGAAAPLLASIEKYSTTGILVTQQLRHEFKSLAEEITRPDYKAMPAAWFNSLIGRQPADQGAAPPQAERVAAAVEHAREHLATGNLDGAVTELSQVSGDVALALDSWMTDARARLAADAAIAKLGGRIASALAQMPGR</sequence>
<proteinExistence type="predicted"/>
<dbReference type="Proteomes" id="UP000245629">
    <property type="component" value="Chromosome 1"/>
</dbReference>
<reference evidence="5" key="1">
    <citation type="submission" date="2018-05" db="EMBL/GenBank/DDBJ databases">
        <title>Azospirillum thermophila sp. nov., a novel isolated from hot spring.</title>
        <authorList>
            <person name="Zhao Z."/>
        </authorList>
    </citation>
    <scope>NUCLEOTIDE SEQUENCE [LARGE SCALE GENOMIC DNA]</scope>
    <source>
        <strain evidence="5">CFH 70021</strain>
    </source>
</reference>
<feature type="compositionally biased region" description="Polar residues" evidence="2">
    <location>
        <begin position="1"/>
        <end position="11"/>
    </location>
</feature>
<feature type="transmembrane region" description="Helical" evidence="3">
    <location>
        <begin position="30"/>
        <end position="52"/>
    </location>
</feature>
<organism evidence="4 5">
    <name type="scientific">Azospirillum thermophilum</name>
    <dbReference type="NCBI Taxonomy" id="2202148"/>
    <lineage>
        <taxon>Bacteria</taxon>
        <taxon>Pseudomonadati</taxon>
        <taxon>Pseudomonadota</taxon>
        <taxon>Alphaproteobacteria</taxon>
        <taxon>Rhodospirillales</taxon>
        <taxon>Azospirillaceae</taxon>
        <taxon>Azospirillum</taxon>
    </lineage>
</organism>
<evidence type="ECO:0008006" key="6">
    <source>
        <dbReference type="Google" id="ProtNLM"/>
    </source>
</evidence>
<keyword evidence="3" id="KW-1133">Transmembrane helix</keyword>
<keyword evidence="3" id="KW-0472">Membrane</keyword>
<keyword evidence="5" id="KW-1185">Reference proteome</keyword>
<keyword evidence="3" id="KW-0812">Transmembrane</keyword>
<dbReference type="EMBL" id="CP029352">
    <property type="protein sequence ID" value="AWK85722.1"/>
    <property type="molecule type" value="Genomic_DNA"/>
</dbReference>
<protein>
    <recommendedName>
        <fullName evidence="6">Inner membrane protein</fullName>
    </recommendedName>
</protein>
<dbReference type="OrthoDB" id="7305389at2"/>
<evidence type="ECO:0000256" key="2">
    <source>
        <dbReference type="SAM" id="MobiDB-lite"/>
    </source>
</evidence>
<feature type="coiled-coil region" evidence="1">
    <location>
        <begin position="83"/>
        <end position="117"/>
    </location>
</feature>
<dbReference type="KEGG" id="azz:DEW08_05680"/>
<evidence type="ECO:0000313" key="5">
    <source>
        <dbReference type="Proteomes" id="UP000245629"/>
    </source>
</evidence>
<feature type="region of interest" description="Disordered" evidence="2">
    <location>
        <begin position="1"/>
        <end position="32"/>
    </location>
</feature>
<evidence type="ECO:0000256" key="1">
    <source>
        <dbReference type="SAM" id="Coils"/>
    </source>
</evidence>
<keyword evidence="1" id="KW-0175">Coiled coil</keyword>
<dbReference type="AlphaFoldDB" id="A0A2S2CMN1"/>
<name>A0A2S2CMN1_9PROT</name>
<evidence type="ECO:0000313" key="4">
    <source>
        <dbReference type="EMBL" id="AWK85722.1"/>
    </source>
</evidence>
<dbReference type="RefSeq" id="WP_109325138.1">
    <property type="nucleotide sequence ID" value="NZ_CP029352.1"/>
</dbReference>
<accession>A0A2S2CMN1</accession>
<gene>
    <name evidence="4" type="ORF">DEW08_05680</name>
</gene>
<evidence type="ECO:0000256" key="3">
    <source>
        <dbReference type="SAM" id="Phobius"/>
    </source>
</evidence>